<dbReference type="EC" id="2.4.1.-" evidence="10"/>
<gene>
    <name evidence="13" type="primary">LOC101849694</name>
</gene>
<feature type="transmembrane region" description="Helical" evidence="10">
    <location>
        <begin position="30"/>
        <end position="50"/>
    </location>
</feature>
<dbReference type="InterPro" id="IPR002659">
    <property type="entry name" value="Glyco_trans_31"/>
</dbReference>
<dbReference type="PANTHER" id="PTHR11214">
    <property type="entry name" value="BETA-1,3-N-ACETYLGLUCOSAMINYLTRANSFERASE"/>
    <property type="match status" value="1"/>
</dbReference>
<evidence type="ECO:0000256" key="10">
    <source>
        <dbReference type="RuleBase" id="RU363063"/>
    </source>
</evidence>
<dbReference type="PANTHER" id="PTHR11214:SF3">
    <property type="entry name" value="BETA-1,3-GALACTOSYLTRANSFERASE 6"/>
    <property type="match status" value="1"/>
</dbReference>
<dbReference type="Pfam" id="PF01762">
    <property type="entry name" value="Galactosyl_T"/>
    <property type="match status" value="1"/>
</dbReference>
<keyword evidence="8 10" id="KW-0333">Golgi apparatus</keyword>
<keyword evidence="5 10" id="KW-0812">Transmembrane</keyword>
<comment type="similarity">
    <text evidence="2 10">Belongs to the glycosyltransferase 31 family.</text>
</comment>
<protein>
    <recommendedName>
        <fullName evidence="10">Hexosyltransferase</fullName>
        <ecNumber evidence="10">2.4.1.-</ecNumber>
    </recommendedName>
</protein>
<proteinExistence type="inferred from homology"/>
<dbReference type="RefSeq" id="XP_005098798.1">
    <property type="nucleotide sequence ID" value="XM_005098741.3"/>
</dbReference>
<dbReference type="Gene3D" id="3.90.550.50">
    <property type="match status" value="1"/>
</dbReference>
<keyword evidence="7 10" id="KW-1133">Transmembrane helix</keyword>
<dbReference type="GeneID" id="101849694"/>
<evidence type="ECO:0000256" key="8">
    <source>
        <dbReference type="ARBA" id="ARBA00023034"/>
    </source>
</evidence>
<evidence type="ECO:0000256" key="7">
    <source>
        <dbReference type="ARBA" id="ARBA00022989"/>
    </source>
</evidence>
<evidence type="ECO:0000313" key="13">
    <source>
        <dbReference type="RefSeq" id="XP_005098798.1"/>
    </source>
</evidence>
<feature type="region of interest" description="Disordered" evidence="11">
    <location>
        <begin position="107"/>
        <end position="139"/>
    </location>
</feature>
<evidence type="ECO:0000256" key="4">
    <source>
        <dbReference type="ARBA" id="ARBA00022679"/>
    </source>
</evidence>
<evidence type="ECO:0000313" key="12">
    <source>
        <dbReference type="Proteomes" id="UP000694888"/>
    </source>
</evidence>
<keyword evidence="4" id="KW-0808">Transferase</keyword>
<evidence type="ECO:0000256" key="1">
    <source>
        <dbReference type="ARBA" id="ARBA00004323"/>
    </source>
</evidence>
<accession>A0ABM0JPY7</accession>
<evidence type="ECO:0000256" key="2">
    <source>
        <dbReference type="ARBA" id="ARBA00008661"/>
    </source>
</evidence>
<keyword evidence="12" id="KW-1185">Reference proteome</keyword>
<feature type="compositionally biased region" description="Polar residues" evidence="11">
    <location>
        <begin position="115"/>
        <end position="127"/>
    </location>
</feature>
<name>A0ABM0JPY7_APLCA</name>
<evidence type="ECO:0000256" key="6">
    <source>
        <dbReference type="ARBA" id="ARBA00022968"/>
    </source>
</evidence>
<keyword evidence="6 10" id="KW-0735">Signal-anchor</keyword>
<sequence>MHKMKAGHRTSLLSVHGKIVTWKRRHFKKLVTFVLALITIFFVLKIQSLIHNLSQEEQLANNMELTWTFSKMGKAKPLSDKDTALARNQFAKLGISMIKLTHMTLKGSRQEQDANSRSIDGQISSDPKISDILKGSSPSTDPDNVGLFLAILVVSRPNNVLFRQAVRKTWGLNLSEMGATVQFLVGRDEHWDDIVDRESRMHNDLVIIEEQDTYEYLPNKVLEGFVWALRQAPKPKFVMKVDDDTILNVPYLIQELRSNVINSSQILGAVCVNSSVIRDFGDKWSVSFLDFPFPTYPPYVFGGAYVMSLSAASCIMQARAKTFDWLQLEDVYVTGLLAGKCGITPRGHPAFSHWSDSKASACDFVLNLRISSVNHTEHEFFQIYSDIQELLRSKNITRCNTAL</sequence>
<keyword evidence="3 10" id="KW-0328">Glycosyltransferase</keyword>
<reference evidence="13" key="1">
    <citation type="submission" date="2025-08" db="UniProtKB">
        <authorList>
            <consortium name="RefSeq"/>
        </authorList>
    </citation>
    <scope>IDENTIFICATION</scope>
</reference>
<comment type="subcellular location">
    <subcellularLocation>
        <location evidence="1 10">Golgi apparatus membrane</location>
        <topology evidence="1 10">Single-pass type II membrane protein</topology>
    </subcellularLocation>
</comment>
<dbReference type="Proteomes" id="UP000694888">
    <property type="component" value="Unplaced"/>
</dbReference>
<evidence type="ECO:0000256" key="3">
    <source>
        <dbReference type="ARBA" id="ARBA00022676"/>
    </source>
</evidence>
<keyword evidence="9 10" id="KW-0472">Membrane</keyword>
<organism evidence="12 13">
    <name type="scientific">Aplysia californica</name>
    <name type="common">California sea hare</name>
    <dbReference type="NCBI Taxonomy" id="6500"/>
    <lineage>
        <taxon>Eukaryota</taxon>
        <taxon>Metazoa</taxon>
        <taxon>Spiralia</taxon>
        <taxon>Lophotrochozoa</taxon>
        <taxon>Mollusca</taxon>
        <taxon>Gastropoda</taxon>
        <taxon>Heterobranchia</taxon>
        <taxon>Euthyneura</taxon>
        <taxon>Tectipleura</taxon>
        <taxon>Aplysiida</taxon>
        <taxon>Aplysioidea</taxon>
        <taxon>Aplysiidae</taxon>
        <taxon>Aplysia</taxon>
    </lineage>
</organism>
<evidence type="ECO:0000256" key="5">
    <source>
        <dbReference type="ARBA" id="ARBA00022692"/>
    </source>
</evidence>
<evidence type="ECO:0000256" key="9">
    <source>
        <dbReference type="ARBA" id="ARBA00023136"/>
    </source>
</evidence>
<evidence type="ECO:0000256" key="11">
    <source>
        <dbReference type="SAM" id="MobiDB-lite"/>
    </source>
</evidence>